<dbReference type="EMBL" id="CAJPEX010000787">
    <property type="protein sequence ID" value="CAG0917213.1"/>
    <property type="molecule type" value="Genomic_DNA"/>
</dbReference>
<dbReference type="GO" id="GO:0006629">
    <property type="term" value="P:lipid metabolic process"/>
    <property type="evidence" value="ECO:0007669"/>
    <property type="project" value="UniProtKB-KW"/>
</dbReference>
<keyword evidence="6 13" id="KW-1133">Transmembrane helix</keyword>
<dbReference type="PANTHER" id="PTHR45727">
    <property type="entry name" value="NPC INTRACELLULAR CHOLESTEROL TRANSPORTER 1"/>
    <property type="match status" value="1"/>
</dbReference>
<dbReference type="GO" id="GO:0030299">
    <property type="term" value="P:intestinal cholesterol absorption"/>
    <property type="evidence" value="ECO:0007669"/>
    <property type="project" value="TreeGrafter"/>
</dbReference>
<keyword evidence="11" id="KW-0325">Glycoprotein</keyword>
<evidence type="ECO:0000313" key="16">
    <source>
        <dbReference type="Proteomes" id="UP000678499"/>
    </source>
</evidence>
<evidence type="ECO:0000259" key="14">
    <source>
        <dbReference type="PROSITE" id="PS50156"/>
    </source>
</evidence>
<organism evidence="15">
    <name type="scientific">Notodromas monacha</name>
    <dbReference type="NCBI Taxonomy" id="399045"/>
    <lineage>
        <taxon>Eukaryota</taxon>
        <taxon>Metazoa</taxon>
        <taxon>Ecdysozoa</taxon>
        <taxon>Arthropoda</taxon>
        <taxon>Crustacea</taxon>
        <taxon>Oligostraca</taxon>
        <taxon>Ostracoda</taxon>
        <taxon>Podocopa</taxon>
        <taxon>Podocopida</taxon>
        <taxon>Cypridocopina</taxon>
        <taxon>Cypridoidea</taxon>
        <taxon>Cyprididae</taxon>
        <taxon>Notodromas</taxon>
    </lineage>
</organism>
<dbReference type="OrthoDB" id="6510177at2759"/>
<dbReference type="GO" id="GO:0012505">
    <property type="term" value="C:endomembrane system"/>
    <property type="evidence" value="ECO:0007669"/>
    <property type="project" value="UniProtKB-SubCell"/>
</dbReference>
<evidence type="ECO:0000256" key="7">
    <source>
        <dbReference type="ARBA" id="ARBA00023055"/>
    </source>
</evidence>
<dbReference type="Pfam" id="PF16414">
    <property type="entry name" value="NPC1_N"/>
    <property type="match status" value="1"/>
</dbReference>
<accession>A0A7R9BNF9</accession>
<dbReference type="GO" id="GO:0015918">
    <property type="term" value="P:sterol transport"/>
    <property type="evidence" value="ECO:0007669"/>
    <property type="project" value="TreeGrafter"/>
</dbReference>
<evidence type="ECO:0000256" key="12">
    <source>
        <dbReference type="ARBA" id="ARBA00034049"/>
    </source>
</evidence>
<comment type="subcellular location">
    <subcellularLocation>
        <location evidence="1">Endomembrane system</location>
        <topology evidence="1">Multi-pass membrane protein</topology>
    </subcellularLocation>
</comment>
<reference evidence="15" key="1">
    <citation type="submission" date="2020-11" db="EMBL/GenBank/DDBJ databases">
        <authorList>
            <person name="Tran Van P."/>
        </authorList>
    </citation>
    <scope>NUCLEOTIDE SEQUENCE</scope>
</reference>
<gene>
    <name evidence="15" type="ORF">NMOB1V02_LOCUS4803</name>
</gene>
<feature type="transmembrane region" description="Helical" evidence="13">
    <location>
        <begin position="1126"/>
        <end position="1149"/>
    </location>
</feature>
<evidence type="ECO:0000256" key="5">
    <source>
        <dbReference type="ARBA" id="ARBA00022729"/>
    </source>
</evidence>
<dbReference type="InterPro" id="IPR053958">
    <property type="entry name" value="HMGCR/SNAP/NPC1-like_SSD"/>
</dbReference>
<feature type="transmembrane region" description="Helical" evidence="13">
    <location>
        <begin position="1099"/>
        <end position="1120"/>
    </location>
</feature>
<dbReference type="GO" id="GO:0042632">
    <property type="term" value="P:cholesterol homeostasis"/>
    <property type="evidence" value="ECO:0007669"/>
    <property type="project" value="TreeGrafter"/>
</dbReference>
<dbReference type="Pfam" id="PF12349">
    <property type="entry name" value="Sterol-sensing"/>
    <property type="match status" value="1"/>
</dbReference>
<keyword evidence="10" id="KW-1015">Disulfide bond</keyword>
<dbReference type="PROSITE" id="PS50156">
    <property type="entry name" value="SSD"/>
    <property type="match status" value="1"/>
</dbReference>
<evidence type="ECO:0000256" key="10">
    <source>
        <dbReference type="ARBA" id="ARBA00023157"/>
    </source>
</evidence>
<feature type="transmembrane region" description="Helical" evidence="13">
    <location>
        <begin position="729"/>
        <end position="753"/>
    </location>
</feature>
<keyword evidence="8" id="KW-0443">Lipid metabolism</keyword>
<evidence type="ECO:0000256" key="9">
    <source>
        <dbReference type="ARBA" id="ARBA00023136"/>
    </source>
</evidence>
<keyword evidence="9 13" id="KW-0472">Membrane</keyword>
<evidence type="ECO:0000256" key="3">
    <source>
        <dbReference type="ARBA" id="ARBA00022448"/>
    </source>
</evidence>
<feature type="transmembrane region" description="Helical" evidence="13">
    <location>
        <begin position="622"/>
        <end position="646"/>
    </location>
</feature>
<dbReference type="Gene3D" id="1.20.1640.10">
    <property type="entry name" value="Multidrug efflux transporter AcrB transmembrane domain"/>
    <property type="match status" value="1"/>
</dbReference>
<dbReference type="Proteomes" id="UP000678499">
    <property type="component" value="Unassembled WGS sequence"/>
</dbReference>
<dbReference type="Pfam" id="PF22314">
    <property type="entry name" value="NPC1_MLD"/>
    <property type="match status" value="1"/>
</dbReference>
<dbReference type="InterPro" id="IPR053956">
    <property type="entry name" value="NPC1_MLD"/>
</dbReference>
<dbReference type="AlphaFoldDB" id="A0A7R9BNF9"/>
<evidence type="ECO:0000256" key="13">
    <source>
        <dbReference type="SAM" id="Phobius"/>
    </source>
</evidence>
<feature type="transmembrane region" description="Helical" evidence="13">
    <location>
        <begin position="593"/>
        <end position="610"/>
    </location>
</feature>
<dbReference type="InterPro" id="IPR032190">
    <property type="entry name" value="NPC1_N"/>
</dbReference>
<feature type="transmembrane region" description="Helical" evidence="13">
    <location>
        <begin position="695"/>
        <end position="717"/>
    </location>
</feature>
<dbReference type="InterPro" id="IPR000731">
    <property type="entry name" value="SSD"/>
</dbReference>
<comment type="catalytic activity">
    <reaction evidence="12">
        <text>cholesterol(in) = cholesterol(out)</text>
        <dbReference type="Rhea" id="RHEA:39747"/>
        <dbReference type="ChEBI" id="CHEBI:16113"/>
    </reaction>
</comment>
<comment type="similarity">
    <text evidence="2">Belongs to the patched family.</text>
</comment>
<evidence type="ECO:0000256" key="4">
    <source>
        <dbReference type="ARBA" id="ARBA00022692"/>
    </source>
</evidence>
<evidence type="ECO:0000256" key="11">
    <source>
        <dbReference type="ARBA" id="ARBA00023180"/>
    </source>
</evidence>
<dbReference type="EMBL" id="OA882824">
    <property type="protein sequence ID" value="CAD7277061.1"/>
    <property type="molecule type" value="Genomic_DNA"/>
</dbReference>
<feature type="transmembrane region" description="Helical" evidence="13">
    <location>
        <begin position="652"/>
        <end position="674"/>
    </location>
</feature>
<evidence type="ECO:0000256" key="8">
    <source>
        <dbReference type="ARBA" id="ARBA00023098"/>
    </source>
</evidence>
<dbReference type="FunFam" id="1.20.1640.10:FF:000008">
    <property type="entry name" value="NPC intracellular cholesterol transporter 1"/>
    <property type="match status" value="1"/>
</dbReference>
<evidence type="ECO:0000256" key="2">
    <source>
        <dbReference type="ARBA" id="ARBA00005585"/>
    </source>
</evidence>
<sequence>MMMKPSRSGVVQNNGTEKRVFWLEDTQRHLVQNHMEAVFSSLLPITEDENGEKMFCCSPQQFLNAVSSLSITKSVMARCPTCYKNFKQWAVQMACHPWQSDFMTVTEFDEETCGVITAEFGIYKNFTYGVWDSCRNVMDPQTQAPITQLLCGTYGVDCTYEELFSYLGSMENKNTPFEINFRMIETVDSETKSFEFQATPCNQVAEGEEYSCGCTDCPDTCPASSSYPDNLYITWEVNGINGMFIVAGAMWGGFLIIIITILVVGFQRRKNIPPSSPADIVKPSIFDYIGAHFEHKLAVWFTMLGKAVSGKPYMVLIYSTLLVTVLSCCIQFLEVTTDPVELWSSENSRGRKEKDYYDSNFVPFFRPEQIIVKAKGYEKIVENTTGEPMEWGPAFNQSFFLDVFDLTEYLTNQLTAEITDGENTLNVGLKDVCFQPLFPDKKFCTVQSAFEYFKNNREVIKDEESFFKRLTSCIKDNFIQTSCLGQFGGPVDPKLAFGGFWKEKSLPLSQANVSEADTLIVTFVVNNHYDKNLVKPAMAYEEVWLKYVEEWRDMRKNLSDLGLAPEVEVAFRAERSIEDELGRQTEGDIPTVIISYCIMFLYITVTLGQPRGWSTMFVDSQMMVGLGGVLMVLASVAASVGFFAVVKVPATLIIIEVIPFLVLAVGVDNIFILVQAYQRSERGKGESVEDHVARVLGHVGPSMLLSAAAESICFFLGGLSDMPAVKAFALYAGFALLFDFCLQITAFVALMTIDIKRQEANRIDFLCCTKNCNKLSKEKKNTKGLLYQLFKTAYAPFLMMFPIRAVVLVLFSTWFTISLALAPNVKAGLDEKLSMPEDSYVIDYFNSMYENFYVGPPTYFVVKDGFPMLNEKAQNRLCAYVGCNVDSLASQIFFAQQQPTETHIATTAMSWMDDYFDWLRTETCCKIDEDGNFCKPGSNICFGTKFEVWGTPEYQCCFKIICNITSSSTGSSKCVGVCVEKYRPNAEQFLKFLPDFLKANPAGQCIKGGHAAYGNAVKLVTEENGNLTIGASYFMTYHSMMKNSEEYYEALRLARFIADNITSMLNEDFPSEDGRKYEVFPYSIFYLYYEQYLTMWRDVVQSLAVSVVAVFLASFVFLGFDLHSALIVLVTIVMIMAVGIAVEFCNHIIRAFAVSSKVTRLERATYALVEMGSSAVGIAVEFCNHIIRAFAVSSKVTRLERATYALVEMGSSVSCMSTVRNNSDKTWSITPGPQTSPKASLGKRKVLENLSKSSRAEIWTEVVLVPASSVTNAGFVPESP</sequence>
<dbReference type="GO" id="GO:0015485">
    <property type="term" value="F:cholesterol binding"/>
    <property type="evidence" value="ECO:0007669"/>
    <property type="project" value="TreeGrafter"/>
</dbReference>
<keyword evidence="3" id="KW-0813">Transport</keyword>
<evidence type="ECO:0000256" key="1">
    <source>
        <dbReference type="ARBA" id="ARBA00004127"/>
    </source>
</evidence>
<name>A0A7R9BNF9_9CRUS</name>
<proteinExistence type="inferred from homology"/>
<dbReference type="SUPFAM" id="SSF82866">
    <property type="entry name" value="Multidrug efflux transporter AcrB transmembrane domain"/>
    <property type="match status" value="1"/>
</dbReference>
<protein>
    <recommendedName>
        <fullName evidence="14">SSD domain-containing protein</fullName>
    </recommendedName>
</protein>
<evidence type="ECO:0000256" key="6">
    <source>
        <dbReference type="ARBA" id="ARBA00022989"/>
    </source>
</evidence>
<keyword evidence="16" id="KW-1185">Reference proteome</keyword>
<feature type="transmembrane region" description="Helical" evidence="13">
    <location>
        <begin position="243"/>
        <end position="266"/>
    </location>
</feature>
<dbReference type="GO" id="GO:0005886">
    <property type="term" value="C:plasma membrane"/>
    <property type="evidence" value="ECO:0007669"/>
    <property type="project" value="TreeGrafter"/>
</dbReference>
<keyword evidence="7" id="KW-0445">Lipid transport</keyword>
<feature type="domain" description="SSD" evidence="14">
    <location>
        <begin position="588"/>
        <end position="753"/>
    </location>
</feature>
<feature type="transmembrane region" description="Helical" evidence="13">
    <location>
        <begin position="807"/>
        <end position="825"/>
    </location>
</feature>
<dbReference type="PANTHER" id="PTHR45727:SF2">
    <property type="entry name" value="NPC INTRACELLULAR CHOLESTEROL TRANSPORTER 1"/>
    <property type="match status" value="1"/>
</dbReference>
<keyword evidence="4 13" id="KW-0812">Transmembrane</keyword>
<evidence type="ECO:0000313" key="15">
    <source>
        <dbReference type="EMBL" id="CAD7277061.1"/>
    </source>
</evidence>
<keyword evidence="5" id="KW-0732">Signal</keyword>